<evidence type="ECO:0000313" key="8">
    <source>
        <dbReference type="EMBL" id="SEJ68518.1"/>
    </source>
</evidence>
<evidence type="ECO:0000256" key="4">
    <source>
        <dbReference type="ARBA" id="ARBA00023136"/>
    </source>
</evidence>
<feature type="domain" description="ABC-2 type transporter transmembrane" evidence="6">
    <location>
        <begin position="19"/>
        <end position="158"/>
    </location>
</feature>
<dbReference type="Proteomes" id="UP000199280">
    <property type="component" value="Unassembled WGS sequence"/>
</dbReference>
<feature type="transmembrane region" description="Helical" evidence="5">
    <location>
        <begin position="679"/>
        <end position="699"/>
    </location>
</feature>
<feature type="transmembrane region" description="Helical" evidence="5">
    <location>
        <begin position="719"/>
        <end position="740"/>
    </location>
</feature>
<dbReference type="PANTHER" id="PTHR43077">
    <property type="entry name" value="TRANSPORT PERMEASE YVFS-RELATED"/>
    <property type="match status" value="1"/>
</dbReference>
<evidence type="ECO:0000256" key="2">
    <source>
        <dbReference type="ARBA" id="ARBA00022692"/>
    </source>
</evidence>
<dbReference type="PANTHER" id="PTHR43077:SF5">
    <property type="entry name" value="PHAGE INFECTION PROTEIN"/>
    <property type="match status" value="1"/>
</dbReference>
<keyword evidence="2 5" id="KW-0812">Transmembrane</keyword>
<evidence type="ECO:0000256" key="5">
    <source>
        <dbReference type="SAM" id="Phobius"/>
    </source>
</evidence>
<dbReference type="Gene3D" id="1.10.287.950">
    <property type="entry name" value="Methyl-accepting chemotaxis protein"/>
    <property type="match status" value="1"/>
</dbReference>
<feature type="transmembrane region" description="Helical" evidence="5">
    <location>
        <begin position="835"/>
        <end position="855"/>
    </location>
</feature>
<reference evidence="8 10" key="2">
    <citation type="submission" date="2016-10" db="EMBL/GenBank/DDBJ databases">
        <authorList>
            <person name="Varghese N."/>
            <person name="Submissions S."/>
        </authorList>
    </citation>
    <scope>NUCLEOTIDE SEQUENCE [LARGE SCALE GENOMIC DNA]</scope>
    <source>
        <strain evidence="8 10">DSM 22150</strain>
    </source>
</reference>
<organism evidence="7 9">
    <name type="scientific">Trichococcus ilyis</name>
    <dbReference type="NCBI Taxonomy" id="640938"/>
    <lineage>
        <taxon>Bacteria</taxon>
        <taxon>Bacillati</taxon>
        <taxon>Bacillota</taxon>
        <taxon>Bacilli</taxon>
        <taxon>Lactobacillales</taxon>
        <taxon>Carnobacteriaceae</taxon>
        <taxon>Trichococcus</taxon>
    </lineage>
</organism>
<dbReference type="GO" id="GO:0016020">
    <property type="term" value="C:membrane"/>
    <property type="evidence" value="ECO:0007669"/>
    <property type="project" value="UniProtKB-SubCell"/>
</dbReference>
<protein>
    <submittedName>
        <fullName evidence="8">Membrane protein</fullName>
    </submittedName>
</protein>
<dbReference type="Gene3D" id="3.40.1710.10">
    <property type="entry name" value="abc type-2 transporter like domain"/>
    <property type="match status" value="1"/>
</dbReference>
<dbReference type="InterPro" id="IPR017500">
    <property type="entry name" value="Phage_infect_YhgE_N"/>
</dbReference>
<evidence type="ECO:0000313" key="9">
    <source>
        <dbReference type="Proteomes" id="UP000076878"/>
    </source>
</evidence>
<name>A0A143YCY4_9LACT</name>
<proteinExistence type="predicted"/>
<accession>A0A143YCY4</accession>
<dbReference type="EMBL" id="FJNB01000002">
    <property type="protein sequence ID" value="CZQ85584.1"/>
    <property type="molecule type" value="Genomic_DNA"/>
</dbReference>
<dbReference type="InterPro" id="IPR013525">
    <property type="entry name" value="ABC2_TM"/>
</dbReference>
<dbReference type="STRING" id="640938.TR210_472"/>
<dbReference type="NCBIfam" id="TIGR03062">
    <property type="entry name" value="pip_yhgE_Cterm"/>
    <property type="match status" value="1"/>
</dbReference>
<gene>
    <name evidence="8" type="ORF">SAMN05216375_1221</name>
    <name evidence="7" type="ORF">TR210_472</name>
</gene>
<dbReference type="GO" id="GO:0140359">
    <property type="term" value="F:ABC-type transporter activity"/>
    <property type="evidence" value="ECO:0007669"/>
    <property type="project" value="InterPro"/>
</dbReference>
<evidence type="ECO:0000313" key="10">
    <source>
        <dbReference type="Proteomes" id="UP000199280"/>
    </source>
</evidence>
<reference evidence="7 9" key="1">
    <citation type="submission" date="2016-02" db="EMBL/GenBank/DDBJ databases">
        <authorList>
            <person name="Wen L."/>
            <person name="He K."/>
            <person name="Yang H."/>
        </authorList>
    </citation>
    <scope>NUCLEOTIDE SEQUENCE [LARGE SCALE GENOMIC DNA]</scope>
    <source>
        <strain evidence="7">Trichococcus_R210</strain>
    </source>
</reference>
<comment type="subcellular location">
    <subcellularLocation>
        <location evidence="1">Membrane</location>
        <topology evidence="1">Multi-pass membrane protein</topology>
    </subcellularLocation>
</comment>
<evidence type="ECO:0000256" key="3">
    <source>
        <dbReference type="ARBA" id="ARBA00022989"/>
    </source>
</evidence>
<evidence type="ECO:0000313" key="7">
    <source>
        <dbReference type="EMBL" id="CZQ85584.1"/>
    </source>
</evidence>
<dbReference type="InterPro" id="IPR051328">
    <property type="entry name" value="T7SS_ABC-Transporter"/>
</dbReference>
<keyword evidence="10" id="KW-1185">Reference proteome</keyword>
<dbReference type="InterPro" id="IPR023908">
    <property type="entry name" value="xxxLxxG_rpt"/>
</dbReference>
<dbReference type="AlphaFoldDB" id="A0A143YCY4"/>
<feature type="transmembrane region" description="Helical" evidence="5">
    <location>
        <begin position="752"/>
        <end position="772"/>
    </location>
</feature>
<feature type="transmembrane region" description="Helical" evidence="5">
    <location>
        <begin position="779"/>
        <end position="798"/>
    </location>
</feature>
<evidence type="ECO:0000256" key="1">
    <source>
        <dbReference type="ARBA" id="ARBA00004141"/>
    </source>
</evidence>
<feature type="transmembrane region" description="Helical" evidence="5">
    <location>
        <begin position="16"/>
        <end position="38"/>
    </location>
</feature>
<keyword evidence="4 5" id="KW-0472">Membrane</keyword>
<dbReference type="Proteomes" id="UP000076878">
    <property type="component" value="Unassembled WGS sequence"/>
</dbReference>
<dbReference type="NCBIfam" id="TIGR03057">
    <property type="entry name" value="xxxLxxG_by_4"/>
    <property type="match status" value="4"/>
</dbReference>
<keyword evidence="3 5" id="KW-1133">Transmembrane helix</keyword>
<dbReference type="EMBL" id="FNYT01000022">
    <property type="protein sequence ID" value="SEJ68518.1"/>
    <property type="molecule type" value="Genomic_DNA"/>
</dbReference>
<evidence type="ECO:0000259" key="6">
    <source>
        <dbReference type="Pfam" id="PF12698"/>
    </source>
</evidence>
<dbReference type="RefSeq" id="WP_068621154.1">
    <property type="nucleotide sequence ID" value="NZ_FJNB01000002.1"/>
</dbReference>
<sequence length="879" mass="90429">MLKQEWQSIFRTKKMLIILFGISLIPSLYTVLFLSSLWDPYGKLADLPVAVVNQDKSVSYNEETLAIGDSLVAGLQESDALSFDFVSQEEADAGLADGSYYMALTIPEDFSENATTLLEETPRQMQLTYQTSAGRSYIASKLTASAANEIKDTISDEVTAIYAETVFDQLRTVADGMTQAADGGAQLSDGTAQIKEGSESLTANLETLAGSSLAFSDGADTLAVGLQTYLDGVAQLDAGATALNEGTAQLTAAMPAMQKGISQLSDGAAATAAGSATLRSGLSNAATNSRTLSAGMDALNGGMSQLAEGSAALTAGLNELSTNLTSTEQQEKLAALQGGLDQMKTGIETLDSQLQQSSLSADLTTALSQLEGLSATVAAAQAELNNIAAAADPSVNAAAIMTAIAQSGVELTPDQEAAVSQAVASQMATVSSAQAGSIETIANGFTALSGLGGIDTSAVTQQVAALQNSISSLSSGYANVYTGATTLVSRIGQIGAASQTLLAGSQSLQTALISAQSGAQKLAGGMSQLTSGSEQLAAGGQSLSEGSTQVSAGLLTLNERTGTLAAGAADLKEGTQALADGTTQLVENGSLLSTGTKQLAEGAVKIGDGSGRLADGSAQLDAGLATLLYGTNELGAKLLEGSAALNEVDATENTYAMMAEPVVANQIETAPVANNGTGMAPYMMSVALFVGAISLNLMYDTFTPQKYPKNGSSWWASKISVLAAVGVCQALIMVALLVNVNGLAPSSIVKTLLVTVLTALVSVSIVMLFNLLFDKVGSFLMLIFLILQLSGSGGTYPIQLSNGFFEAIHPYLPMTYSIDAYRQLFGIGGSISTDLAILLTILIAFNLLIVLFYTVKRKSLRQEDFENEEKSAALETQTA</sequence>
<dbReference type="Pfam" id="PF12698">
    <property type="entry name" value="ABC2_membrane_3"/>
    <property type="match status" value="1"/>
</dbReference>
<dbReference type="NCBIfam" id="TIGR03061">
    <property type="entry name" value="pip_yhgE_Nterm"/>
    <property type="match status" value="1"/>
</dbReference>
<dbReference type="InterPro" id="IPR017501">
    <property type="entry name" value="Phage_infect_YhgE_C"/>
</dbReference>